<dbReference type="AlphaFoldDB" id="A0A426Z1F5"/>
<evidence type="ECO:0000256" key="2">
    <source>
        <dbReference type="SAM" id="SignalP"/>
    </source>
</evidence>
<feature type="region of interest" description="Disordered" evidence="1">
    <location>
        <begin position="39"/>
        <end position="58"/>
    </location>
</feature>
<reference evidence="3 4" key="1">
    <citation type="journal article" date="2014" name="Agronomy (Basel)">
        <title>A Draft Genome Sequence for Ensete ventricosum, the Drought-Tolerant Tree Against Hunger.</title>
        <authorList>
            <person name="Harrison J."/>
            <person name="Moore K.A."/>
            <person name="Paszkiewicz K."/>
            <person name="Jones T."/>
            <person name="Grant M."/>
            <person name="Ambacheew D."/>
            <person name="Muzemil S."/>
            <person name="Studholme D.J."/>
        </authorList>
    </citation>
    <scope>NUCLEOTIDE SEQUENCE [LARGE SCALE GENOMIC DNA]</scope>
</reference>
<dbReference type="EMBL" id="AMZH03008991">
    <property type="protein sequence ID" value="RRT57810.1"/>
    <property type="molecule type" value="Genomic_DNA"/>
</dbReference>
<evidence type="ECO:0000256" key="1">
    <source>
        <dbReference type="SAM" id="MobiDB-lite"/>
    </source>
</evidence>
<feature type="chain" id="PRO_5019142713" evidence="2">
    <location>
        <begin position="26"/>
        <end position="177"/>
    </location>
</feature>
<feature type="compositionally biased region" description="Basic and acidic residues" evidence="1">
    <location>
        <begin position="47"/>
        <end position="57"/>
    </location>
</feature>
<dbReference type="Proteomes" id="UP000287651">
    <property type="component" value="Unassembled WGS sequence"/>
</dbReference>
<comment type="caution">
    <text evidence="3">The sequence shown here is derived from an EMBL/GenBank/DDBJ whole genome shotgun (WGS) entry which is preliminary data.</text>
</comment>
<protein>
    <submittedName>
        <fullName evidence="3">Uncharacterized protein</fullName>
    </submittedName>
</protein>
<gene>
    <name evidence="3" type="ORF">B296_00025752</name>
</gene>
<name>A0A426Z1F5_ENSVE</name>
<proteinExistence type="predicted"/>
<evidence type="ECO:0000313" key="3">
    <source>
        <dbReference type="EMBL" id="RRT57810.1"/>
    </source>
</evidence>
<accession>A0A426Z1F5</accession>
<feature type="region of interest" description="Disordered" evidence="1">
    <location>
        <begin position="129"/>
        <end position="177"/>
    </location>
</feature>
<organism evidence="3 4">
    <name type="scientific">Ensete ventricosum</name>
    <name type="common">Abyssinian banana</name>
    <name type="synonym">Musa ensete</name>
    <dbReference type="NCBI Taxonomy" id="4639"/>
    <lineage>
        <taxon>Eukaryota</taxon>
        <taxon>Viridiplantae</taxon>
        <taxon>Streptophyta</taxon>
        <taxon>Embryophyta</taxon>
        <taxon>Tracheophyta</taxon>
        <taxon>Spermatophyta</taxon>
        <taxon>Magnoliopsida</taxon>
        <taxon>Liliopsida</taxon>
        <taxon>Zingiberales</taxon>
        <taxon>Musaceae</taxon>
        <taxon>Ensete</taxon>
    </lineage>
</organism>
<sequence length="177" mass="19290">MQQRHCCVWLERVLAMSLIPIGGSGNSGYGVGKREVAGKKRCSGRGSNDDADRDHQIYDPNRTGSDACCTTVEGIMWLWKRMVVEAEAGAARVEGSNGVASPEQNREKTAIKGHAAAVLGWRWRRRVEEEGGVGGGTGQQREEKEEGSDEGPTSTMVSSRPMVSSCRKQQRPAVTWL</sequence>
<keyword evidence="2" id="KW-0732">Signal</keyword>
<evidence type="ECO:0000313" key="4">
    <source>
        <dbReference type="Proteomes" id="UP000287651"/>
    </source>
</evidence>
<feature type="signal peptide" evidence="2">
    <location>
        <begin position="1"/>
        <end position="25"/>
    </location>
</feature>
<feature type="compositionally biased region" description="Polar residues" evidence="1">
    <location>
        <begin position="151"/>
        <end position="162"/>
    </location>
</feature>